<organism evidence="2 3">
    <name type="scientific">Chroococcidiopsis thermalis (strain PCC 7203)</name>
    <dbReference type="NCBI Taxonomy" id="251229"/>
    <lineage>
        <taxon>Bacteria</taxon>
        <taxon>Bacillati</taxon>
        <taxon>Cyanobacteriota</taxon>
        <taxon>Cyanophyceae</taxon>
        <taxon>Chroococcidiopsidales</taxon>
        <taxon>Chroococcidiopsidaceae</taxon>
        <taxon>Chroococcidiopsis</taxon>
    </lineage>
</organism>
<dbReference type="eggNOG" id="ENOG502ZYZU">
    <property type="taxonomic scope" value="Bacteria"/>
</dbReference>
<dbReference type="EMBL" id="CP003597">
    <property type="protein sequence ID" value="AFY90494.1"/>
    <property type="molecule type" value="Genomic_DNA"/>
</dbReference>
<dbReference type="InParanoid" id="K9U8C0"/>
<proteinExistence type="predicted"/>
<dbReference type="AlphaFoldDB" id="K9U8C0"/>
<reference evidence="2 3" key="1">
    <citation type="submission" date="2012-06" db="EMBL/GenBank/DDBJ databases">
        <title>Finished chromosome of genome of Chroococcidiopsis thermalis PCC 7203.</title>
        <authorList>
            <consortium name="US DOE Joint Genome Institute"/>
            <person name="Gugger M."/>
            <person name="Coursin T."/>
            <person name="Rippka R."/>
            <person name="Tandeau De Marsac N."/>
            <person name="Huntemann M."/>
            <person name="Wei C.-L."/>
            <person name="Han J."/>
            <person name="Detter J.C."/>
            <person name="Han C."/>
            <person name="Tapia R."/>
            <person name="Davenport K."/>
            <person name="Daligault H."/>
            <person name="Erkkila T."/>
            <person name="Gu W."/>
            <person name="Munk A.C.C."/>
            <person name="Teshima H."/>
            <person name="Xu Y."/>
            <person name="Chain P."/>
            <person name="Chen A."/>
            <person name="Krypides N."/>
            <person name="Mavromatis K."/>
            <person name="Markowitz V."/>
            <person name="Szeto E."/>
            <person name="Ivanova N."/>
            <person name="Mikhailova N."/>
            <person name="Ovchinnikova G."/>
            <person name="Pagani I."/>
            <person name="Pati A."/>
            <person name="Goodwin L."/>
            <person name="Peters L."/>
            <person name="Pitluck S."/>
            <person name="Woyke T."/>
            <person name="Kerfeld C."/>
        </authorList>
    </citation>
    <scope>NUCLEOTIDE SEQUENCE [LARGE SCALE GENOMIC DNA]</scope>
    <source>
        <strain evidence="2 3">PCC 7203</strain>
    </source>
</reference>
<dbReference type="Proteomes" id="UP000010384">
    <property type="component" value="Chromosome"/>
</dbReference>
<feature type="compositionally biased region" description="Polar residues" evidence="1">
    <location>
        <begin position="214"/>
        <end position="224"/>
    </location>
</feature>
<name>K9U8C0_CHRTP</name>
<dbReference type="STRING" id="251229.Chro_5121"/>
<feature type="compositionally biased region" description="Basic and acidic residues" evidence="1">
    <location>
        <begin position="514"/>
        <end position="523"/>
    </location>
</feature>
<feature type="region of interest" description="Disordered" evidence="1">
    <location>
        <begin position="214"/>
        <end position="244"/>
    </location>
</feature>
<feature type="compositionally biased region" description="Polar residues" evidence="1">
    <location>
        <begin position="537"/>
        <end position="552"/>
    </location>
</feature>
<dbReference type="PATRIC" id="fig|251229.3.peg.5977"/>
<feature type="region of interest" description="Disordered" evidence="1">
    <location>
        <begin position="331"/>
        <end position="376"/>
    </location>
</feature>
<evidence type="ECO:0000313" key="2">
    <source>
        <dbReference type="EMBL" id="AFY90494.1"/>
    </source>
</evidence>
<sequence length="602" mass="67030">MTPASSARYQSRLFRFVHKQSRRFTQQCDRAWRNLQSTASWVAAVGMYPIFLLLQSRRSTANQVHQAVEATLRQLPSDDAVIQEESPTVDTPIRQVLLYVTGAGRRELGELRELRELREKKQHSPVFTQCSASVYCQLSTNNYQLPITNYQLPITNYPIQGIASQLDSRNLVLVTAQNQTLDVIDPQQQVALQDQIMTAIAQYWQYRQKIGHQSQLPNASSHNGGNPRKRLAPPDSSTGAQLCAPTTPPWLTSLDHTVAKVESHHLVRVKSAAIAFYQGIFSQSHDIAGSERSTAAVRTEASSKTHATGILSLIWAAIDYFFGTDDRATTPSITTSTTPKGVSPLTGRSIPVNPKFPARRPTAKLPASEGSAEEDLEDPWLTASDLFGSITPETTGDRTMPNFALPANPSIDSTFPQERGRLRQFLSKIRAPKGIAKPQIRASAPPNPPYEGRQANDPPNPPYKGGQQSTPEISRLQNRASKRISPLLRRGVGESGSREKISPPFSRGVGGIETRAKSSEIRKASKGKQSLHKAEPSNISTSETQNSSVQSTPDWIETPATLMGYVKHPLEQILAWLDRAMLWFEEVFLKFWQWIHKLWRKF</sequence>
<feature type="compositionally biased region" description="Polar residues" evidence="1">
    <location>
        <begin position="466"/>
        <end position="479"/>
    </location>
</feature>
<evidence type="ECO:0000313" key="3">
    <source>
        <dbReference type="Proteomes" id="UP000010384"/>
    </source>
</evidence>
<dbReference type="KEGG" id="cthe:Chro_5121"/>
<dbReference type="RefSeq" id="WP_015157032.1">
    <property type="nucleotide sequence ID" value="NC_019695.1"/>
</dbReference>
<keyword evidence="3" id="KW-1185">Reference proteome</keyword>
<dbReference type="HOGENOM" id="CLU_028870_0_0_3"/>
<gene>
    <name evidence="2" type="ORF">Chro_5121</name>
</gene>
<dbReference type="OrthoDB" id="502220at2"/>
<protein>
    <submittedName>
        <fullName evidence="2">Uncharacterized protein</fullName>
    </submittedName>
</protein>
<accession>K9U8C0</accession>
<feature type="region of interest" description="Disordered" evidence="1">
    <location>
        <begin position="430"/>
        <end position="552"/>
    </location>
</feature>
<evidence type="ECO:0000256" key="1">
    <source>
        <dbReference type="SAM" id="MobiDB-lite"/>
    </source>
</evidence>